<dbReference type="CDD" id="cd06267">
    <property type="entry name" value="PBP1_LacI_sugar_binding-like"/>
    <property type="match status" value="1"/>
</dbReference>
<dbReference type="CDD" id="cd01392">
    <property type="entry name" value="HTH_LacI"/>
    <property type="match status" value="1"/>
</dbReference>
<dbReference type="InterPro" id="IPR001761">
    <property type="entry name" value="Peripla_BP/Lac1_sug-bd_dom"/>
</dbReference>
<dbReference type="PROSITE" id="PS00356">
    <property type="entry name" value="HTH_LACI_1"/>
    <property type="match status" value="1"/>
</dbReference>
<feature type="domain" description="HTH lacI-type" evidence="5">
    <location>
        <begin position="1"/>
        <end position="55"/>
    </location>
</feature>
<dbReference type="Proteomes" id="UP000295726">
    <property type="component" value="Unassembled WGS sequence"/>
</dbReference>
<dbReference type="PANTHER" id="PTHR30146:SF148">
    <property type="entry name" value="HTH-TYPE TRANSCRIPTIONAL REPRESSOR PURR-RELATED"/>
    <property type="match status" value="1"/>
</dbReference>
<evidence type="ECO:0000256" key="3">
    <source>
        <dbReference type="ARBA" id="ARBA00023125"/>
    </source>
</evidence>
<dbReference type="InterPro" id="IPR000843">
    <property type="entry name" value="HTH_LacI"/>
</dbReference>
<dbReference type="Gene3D" id="1.10.260.40">
    <property type="entry name" value="lambda repressor-like DNA-binding domains"/>
    <property type="match status" value="1"/>
</dbReference>
<name>A0A4R3K8H1_9FIRM</name>
<keyword evidence="7" id="KW-1185">Reference proteome</keyword>
<evidence type="ECO:0000256" key="2">
    <source>
        <dbReference type="ARBA" id="ARBA00023015"/>
    </source>
</evidence>
<evidence type="ECO:0000256" key="4">
    <source>
        <dbReference type="ARBA" id="ARBA00023163"/>
    </source>
</evidence>
<gene>
    <name evidence="6" type="ORF">EDD59_109119</name>
</gene>
<proteinExistence type="predicted"/>
<keyword evidence="4" id="KW-0804">Transcription</keyword>
<organism evidence="6 7">
    <name type="scientific">Muricomes intestini</name>
    <dbReference type="NCBI Taxonomy" id="1796634"/>
    <lineage>
        <taxon>Bacteria</taxon>
        <taxon>Bacillati</taxon>
        <taxon>Bacillota</taxon>
        <taxon>Clostridia</taxon>
        <taxon>Lachnospirales</taxon>
        <taxon>Lachnospiraceae</taxon>
        <taxon>Muricomes</taxon>
    </lineage>
</organism>
<dbReference type="GO" id="GO:0000976">
    <property type="term" value="F:transcription cis-regulatory region binding"/>
    <property type="evidence" value="ECO:0007669"/>
    <property type="project" value="TreeGrafter"/>
</dbReference>
<dbReference type="RefSeq" id="WP_132380843.1">
    <property type="nucleotide sequence ID" value="NZ_DAIPCY010000003.1"/>
</dbReference>
<keyword evidence="3" id="KW-0238">DNA-binding</keyword>
<dbReference type="SUPFAM" id="SSF53822">
    <property type="entry name" value="Periplasmic binding protein-like I"/>
    <property type="match status" value="1"/>
</dbReference>
<dbReference type="PROSITE" id="PS50932">
    <property type="entry name" value="HTH_LACI_2"/>
    <property type="match status" value="1"/>
</dbReference>
<comment type="caution">
    <text evidence="6">The sequence shown here is derived from an EMBL/GenBank/DDBJ whole genome shotgun (WGS) entry which is preliminary data.</text>
</comment>
<protein>
    <submittedName>
        <fullName evidence="6">LacI family transcriptional regulator</fullName>
    </submittedName>
</protein>
<keyword evidence="1" id="KW-0678">Repressor</keyword>
<dbReference type="SMART" id="SM00354">
    <property type="entry name" value="HTH_LACI"/>
    <property type="match status" value="1"/>
</dbReference>
<evidence type="ECO:0000313" key="6">
    <source>
        <dbReference type="EMBL" id="TCS79185.1"/>
    </source>
</evidence>
<dbReference type="EMBL" id="SLZZ01000009">
    <property type="protein sequence ID" value="TCS79185.1"/>
    <property type="molecule type" value="Genomic_DNA"/>
</dbReference>
<evidence type="ECO:0000256" key="1">
    <source>
        <dbReference type="ARBA" id="ARBA00022491"/>
    </source>
</evidence>
<dbReference type="InterPro" id="IPR010982">
    <property type="entry name" value="Lambda_DNA-bd_dom_sf"/>
</dbReference>
<keyword evidence="2" id="KW-0805">Transcription regulation</keyword>
<dbReference type="Gene3D" id="3.40.50.2300">
    <property type="match status" value="2"/>
</dbReference>
<dbReference type="Pfam" id="PF00532">
    <property type="entry name" value="Peripla_BP_1"/>
    <property type="match status" value="1"/>
</dbReference>
<dbReference type="SUPFAM" id="SSF47413">
    <property type="entry name" value="lambda repressor-like DNA-binding domains"/>
    <property type="match status" value="1"/>
</dbReference>
<dbReference type="AlphaFoldDB" id="A0A4R3K8H1"/>
<sequence>MNIYDIAIAAGVSPTTVSRVVNGNKNVKAETRKRVLKIIEEKNYVPNSLARNLSVGDSQNIAFLAPDIENPFFSKIFHGLLDTANQYEYNVFMYGTNDNLSVEHRILDGIRKETVKGIIIIPVSDKDKGTAERLEKIEKNQIPVVLLDRDIYQSDFDGVFSNDYEGAYDAVRCLIDAGHKKIAAITGELDTRPGRERLRGYKKALKDAGIEQRTEYIVNGMFKEKESYEACKLLMELEDRPTAVFTSNNLTTLGCLRYLKENDLKIGRDISMVCFDEIRELEYTDIRLTVVDRPIYEMGCAALELLEYNFLTACRGGGEKVIRKTNMVKTKLVIRGSEKMIEKKG</sequence>
<evidence type="ECO:0000259" key="5">
    <source>
        <dbReference type="PROSITE" id="PS50932"/>
    </source>
</evidence>
<dbReference type="PANTHER" id="PTHR30146">
    <property type="entry name" value="LACI-RELATED TRANSCRIPTIONAL REPRESSOR"/>
    <property type="match status" value="1"/>
</dbReference>
<dbReference type="GO" id="GO:0003700">
    <property type="term" value="F:DNA-binding transcription factor activity"/>
    <property type="evidence" value="ECO:0007669"/>
    <property type="project" value="TreeGrafter"/>
</dbReference>
<dbReference type="InterPro" id="IPR028082">
    <property type="entry name" value="Peripla_BP_I"/>
</dbReference>
<accession>A0A4R3K8H1</accession>
<reference evidence="6 7" key="1">
    <citation type="submission" date="2019-03" db="EMBL/GenBank/DDBJ databases">
        <title>Genomic Encyclopedia of Type Strains, Phase IV (KMG-IV): sequencing the most valuable type-strain genomes for metagenomic binning, comparative biology and taxonomic classification.</title>
        <authorList>
            <person name="Goeker M."/>
        </authorList>
    </citation>
    <scope>NUCLEOTIDE SEQUENCE [LARGE SCALE GENOMIC DNA]</scope>
    <source>
        <strain evidence="6 7">DSM 29489</strain>
    </source>
</reference>
<dbReference type="Pfam" id="PF00356">
    <property type="entry name" value="LacI"/>
    <property type="match status" value="1"/>
</dbReference>
<dbReference type="OrthoDB" id="9789891at2"/>
<evidence type="ECO:0000313" key="7">
    <source>
        <dbReference type="Proteomes" id="UP000295726"/>
    </source>
</evidence>